<dbReference type="CDD" id="cd00093">
    <property type="entry name" value="HTH_XRE"/>
    <property type="match status" value="1"/>
</dbReference>
<sequence>MLGGVPSSRLVELIDRYRDAHGVSESELARRIGVTRENLRKWRTNGVRRLPERANLAATARVIGRPYREVLSAALFDTGYLETAGDQTRPYSEVLADAITVLTEATRLTNQLSRRTDTGEWEADPDPRAAVPIDWAEFITLALAGAAANAGGIETVLAGRPGSWEAEMIRRTLQSTVFDDKDLLRHRTQPVVVDLWVESILDNLGDTTDDDYNHAHLELDARADAIPQPTDLPPGPFSPDDPRIAPVSWVNVDDNGYLVITYSGWSGDPADVALMTELQAEAQAHHDPTTGEIAYEQALQAISALEDALDEQWQRDYADYATRLTAAIETKLGELNLPVPITVTITAAPREATRADYDVHRPPDYPINAIDAAVEAGIMDTLTPSAIAAGTPPLERLPRQSV</sequence>
<dbReference type="SUPFAM" id="SSF47413">
    <property type="entry name" value="lambda repressor-like DNA-binding domains"/>
    <property type="match status" value="1"/>
</dbReference>
<proteinExistence type="predicted"/>
<dbReference type="KEGG" id="mcb:Mycch_5949"/>
<evidence type="ECO:0000313" key="2">
    <source>
        <dbReference type="EMBL" id="AFM20554.1"/>
    </source>
</evidence>
<organism evidence="2 3">
    <name type="scientific">Mycolicibacterium chubuense (strain NBB4)</name>
    <name type="common">Mycobacterium chubuense</name>
    <dbReference type="NCBI Taxonomy" id="710421"/>
    <lineage>
        <taxon>Bacteria</taxon>
        <taxon>Bacillati</taxon>
        <taxon>Actinomycetota</taxon>
        <taxon>Actinomycetes</taxon>
        <taxon>Mycobacteriales</taxon>
        <taxon>Mycobacteriaceae</taxon>
        <taxon>Mycolicibacterium</taxon>
    </lineage>
</organism>
<accession>I4BTE7</accession>
<dbReference type="SMART" id="SM00530">
    <property type="entry name" value="HTH_XRE"/>
    <property type="match status" value="1"/>
</dbReference>
<keyword evidence="3" id="KW-1185">Reference proteome</keyword>
<name>I4BTE7_MYCCN</name>
<dbReference type="GO" id="GO:0003677">
    <property type="term" value="F:DNA binding"/>
    <property type="evidence" value="ECO:0007669"/>
    <property type="project" value="InterPro"/>
</dbReference>
<dbReference type="InterPro" id="IPR010982">
    <property type="entry name" value="Lambda_DNA-bd_dom_sf"/>
</dbReference>
<protein>
    <submittedName>
        <fullName evidence="2">Putative transcriptional regulator</fullName>
    </submittedName>
</protein>
<reference evidence="2 3" key="1">
    <citation type="submission" date="2012-06" db="EMBL/GenBank/DDBJ databases">
        <title>Complete sequence of plasmid 2 of Mycobacterium chubuense NBB4.</title>
        <authorList>
            <consortium name="US DOE Joint Genome Institute"/>
            <person name="Lucas S."/>
            <person name="Han J."/>
            <person name="Lapidus A."/>
            <person name="Cheng J.-F."/>
            <person name="Goodwin L."/>
            <person name="Pitluck S."/>
            <person name="Peters L."/>
            <person name="Mikhailova N."/>
            <person name="Teshima H."/>
            <person name="Detter J.C."/>
            <person name="Han C."/>
            <person name="Tapia R."/>
            <person name="Land M."/>
            <person name="Hauser L."/>
            <person name="Kyrpides N."/>
            <person name="Ivanova N."/>
            <person name="Pagani I."/>
            <person name="Mattes T."/>
            <person name="Holmes A."/>
            <person name="Rutledge P."/>
            <person name="Paulsen I."/>
            <person name="Coleman N."/>
            <person name="Woyke T."/>
        </authorList>
    </citation>
    <scope>NUCLEOTIDE SEQUENCE [LARGE SCALE GENOMIC DNA]</scope>
    <source>
        <strain evidence="2 3">NBB4</strain>
        <plasmid evidence="2 3">pMYCCH.02</plasmid>
    </source>
</reference>
<feature type="domain" description="HTH cro/C1-type" evidence="1">
    <location>
        <begin position="13"/>
        <end position="70"/>
    </location>
</feature>
<evidence type="ECO:0000313" key="3">
    <source>
        <dbReference type="Proteomes" id="UP000006057"/>
    </source>
</evidence>
<dbReference type="PATRIC" id="fig|710421.3.peg.5933"/>
<dbReference type="Proteomes" id="UP000006057">
    <property type="component" value="Plasmid pMYCCH.02"/>
</dbReference>
<evidence type="ECO:0000259" key="1">
    <source>
        <dbReference type="SMART" id="SM00530"/>
    </source>
</evidence>
<dbReference type="EMBL" id="CP003055">
    <property type="protein sequence ID" value="AFM20554.1"/>
    <property type="molecule type" value="Genomic_DNA"/>
</dbReference>
<dbReference type="InterPro" id="IPR001387">
    <property type="entry name" value="Cro/C1-type_HTH"/>
</dbReference>
<keyword evidence="2" id="KW-0614">Plasmid</keyword>
<gene>
    <name evidence="2" type="ordered locus">Mycch_5949</name>
</gene>
<geneLocation type="plasmid" evidence="2 3">
    <name>pMYCCH.02</name>
</geneLocation>
<dbReference type="HOGENOM" id="CLU_668726_0_0_11"/>
<dbReference type="Gene3D" id="1.10.260.40">
    <property type="entry name" value="lambda repressor-like DNA-binding domains"/>
    <property type="match status" value="1"/>
</dbReference>
<dbReference type="AlphaFoldDB" id="I4BTE7"/>